<name>A0A2T0A1Z2_RHOTO</name>
<sequence length="294" mass="32223">MLVCTQATTRPAPLRSHARTCVTSLRLHPRIRPRVRASRAASWGRQKPVKKLDNPSAVSSDPDCRVSSVSPAPGLASPPATIPRSLSAELKDPVGLEPQSIEPPLERIIRLAVDEALGPMLARLEAQIDDAGERLLRIQEVCQSCELRELHLASSRVLALLVLKQALEAQKLSQSSYEYLAEQVDKRPVQRFPTKLPPSASSAEMKDFQLFCSKPRTAKLIAAVQALASEADGFAWRPYLSARPSFHSVILRMTVRRSLRAAGLGTEQARAVAREAETVYLSGVRGQGARALFR</sequence>
<evidence type="ECO:0000313" key="3">
    <source>
        <dbReference type="Proteomes" id="UP000239560"/>
    </source>
</evidence>
<protein>
    <submittedName>
        <fullName evidence="2">Uncharacterized protein</fullName>
    </submittedName>
</protein>
<feature type="region of interest" description="Disordered" evidence="1">
    <location>
        <begin position="36"/>
        <end position="81"/>
    </location>
</feature>
<reference evidence="2 3" key="1">
    <citation type="journal article" date="2018" name="Elife">
        <title>Functional genomics of lipid metabolism in the oleaginous yeast Rhodosporidium toruloides.</title>
        <authorList>
            <person name="Coradetti S.T."/>
            <person name="Pinel D."/>
            <person name="Geiselman G."/>
            <person name="Ito M."/>
            <person name="Mondo S."/>
            <person name="Reilly M.C."/>
            <person name="Cheng Y.F."/>
            <person name="Bauer S."/>
            <person name="Grigoriev I."/>
            <person name="Gladden J.M."/>
            <person name="Simmons B.A."/>
            <person name="Brem R."/>
            <person name="Arkin A.P."/>
            <person name="Skerker J.M."/>
        </authorList>
    </citation>
    <scope>NUCLEOTIDE SEQUENCE [LARGE SCALE GENOMIC DNA]</scope>
    <source>
        <strain evidence="2 3">NBRC 0880</strain>
    </source>
</reference>
<comment type="caution">
    <text evidence="2">The sequence shown here is derived from an EMBL/GenBank/DDBJ whole genome shotgun (WGS) entry which is preliminary data.</text>
</comment>
<dbReference type="OrthoDB" id="10647617at2759"/>
<dbReference type="EMBL" id="LCTV02000010">
    <property type="protein sequence ID" value="PRQ72011.1"/>
    <property type="molecule type" value="Genomic_DNA"/>
</dbReference>
<proteinExistence type="predicted"/>
<accession>A0A2T0A1Z2</accession>
<dbReference type="AlphaFoldDB" id="A0A2T0A1Z2"/>
<organism evidence="2 3">
    <name type="scientific">Rhodotorula toruloides</name>
    <name type="common">Yeast</name>
    <name type="synonym">Rhodosporidium toruloides</name>
    <dbReference type="NCBI Taxonomy" id="5286"/>
    <lineage>
        <taxon>Eukaryota</taxon>
        <taxon>Fungi</taxon>
        <taxon>Dikarya</taxon>
        <taxon>Basidiomycota</taxon>
        <taxon>Pucciniomycotina</taxon>
        <taxon>Microbotryomycetes</taxon>
        <taxon>Sporidiobolales</taxon>
        <taxon>Sporidiobolaceae</taxon>
        <taxon>Rhodotorula</taxon>
    </lineage>
</organism>
<gene>
    <name evidence="2" type="ORF">AAT19DRAFT_9350</name>
</gene>
<evidence type="ECO:0000256" key="1">
    <source>
        <dbReference type="SAM" id="MobiDB-lite"/>
    </source>
</evidence>
<evidence type="ECO:0000313" key="2">
    <source>
        <dbReference type="EMBL" id="PRQ72011.1"/>
    </source>
</evidence>
<dbReference type="Proteomes" id="UP000239560">
    <property type="component" value="Unassembled WGS sequence"/>
</dbReference>